<dbReference type="AlphaFoldDB" id="A0AA35SZH4"/>
<dbReference type="EMBL" id="CASHTH010002982">
    <property type="protein sequence ID" value="CAI8038182.1"/>
    <property type="molecule type" value="Genomic_DNA"/>
</dbReference>
<comment type="caution">
    <text evidence="1">The sequence shown here is derived from an EMBL/GenBank/DDBJ whole genome shotgun (WGS) entry which is preliminary data.</text>
</comment>
<protein>
    <submittedName>
        <fullName evidence="1">Uncharacterized protein</fullName>
    </submittedName>
</protein>
<evidence type="ECO:0000313" key="1">
    <source>
        <dbReference type="EMBL" id="CAI8038182.1"/>
    </source>
</evidence>
<gene>
    <name evidence="1" type="ORF">GBAR_LOCUS21291</name>
</gene>
<dbReference type="Proteomes" id="UP001174909">
    <property type="component" value="Unassembled WGS sequence"/>
</dbReference>
<sequence length="281" mass="30609">MKTYKCCWEKLEALVEYAVREDVFANLTSTEPAYTLMQVVNSTIPTIVAHVGNATEVESYVPQSSSETECLSEFCSENCGLCRASCELHRLRTGVEDLTGLLETDYVSPCDVCVSTAVQAETVEMGNLLESIGDQLIPSTSFYCVQLVLMPLSECGQLLGLLERVEMLTSSMNDSLSALHSSQSLSNLQLVVERLSSSVLPHTRLSLESMEMTSCPALLELATGPECESVTPTQISEEVEGLVPGSGCGLEPGLVVGLRTLNLLRYNYSHLLNRLHFLGLL</sequence>
<organism evidence="1 2">
    <name type="scientific">Geodia barretti</name>
    <name type="common">Barrett's horny sponge</name>
    <dbReference type="NCBI Taxonomy" id="519541"/>
    <lineage>
        <taxon>Eukaryota</taxon>
        <taxon>Metazoa</taxon>
        <taxon>Porifera</taxon>
        <taxon>Demospongiae</taxon>
        <taxon>Heteroscleromorpha</taxon>
        <taxon>Tetractinellida</taxon>
        <taxon>Astrophorina</taxon>
        <taxon>Geodiidae</taxon>
        <taxon>Geodia</taxon>
    </lineage>
</organism>
<evidence type="ECO:0000313" key="2">
    <source>
        <dbReference type="Proteomes" id="UP001174909"/>
    </source>
</evidence>
<name>A0AA35SZH4_GEOBA</name>
<accession>A0AA35SZH4</accession>
<keyword evidence="2" id="KW-1185">Reference proteome</keyword>
<reference evidence="1" key="1">
    <citation type="submission" date="2023-03" db="EMBL/GenBank/DDBJ databases">
        <authorList>
            <person name="Steffen K."/>
            <person name="Cardenas P."/>
        </authorList>
    </citation>
    <scope>NUCLEOTIDE SEQUENCE</scope>
</reference>
<proteinExistence type="predicted"/>